<dbReference type="RefSeq" id="WP_375518357.1">
    <property type="nucleotide sequence ID" value="NZ_JBHIRY010000001.1"/>
</dbReference>
<evidence type="ECO:0000256" key="1">
    <source>
        <dbReference type="SAM" id="Coils"/>
    </source>
</evidence>
<keyword evidence="1" id="KW-0175">Coiled coil</keyword>
<reference evidence="2 3" key="1">
    <citation type="submission" date="2024-09" db="EMBL/GenBank/DDBJ databases">
        <title>Paenibacillus zeirhizospherea sp. nov., isolated from surface of the maize (Zea mays) roots in a horticulture field, Hungary.</title>
        <authorList>
            <person name="Marton D."/>
            <person name="Farkas M."/>
            <person name="Bedics A."/>
            <person name="Toth E."/>
            <person name="Tancsics A."/>
            <person name="Boka K."/>
            <person name="Marati G."/>
            <person name="Kriszt B."/>
            <person name="Cserhati M."/>
        </authorList>
    </citation>
    <scope>NUCLEOTIDE SEQUENCE [LARGE SCALE GENOMIC DNA]</scope>
    <source>
        <strain evidence="2 3">JCM 18446</strain>
    </source>
</reference>
<dbReference type="Proteomes" id="UP001580430">
    <property type="component" value="Unassembled WGS sequence"/>
</dbReference>
<proteinExistence type="predicted"/>
<organism evidence="2 3">
    <name type="scientific">Paenibacillus medicaginis</name>
    <dbReference type="NCBI Taxonomy" id="1470560"/>
    <lineage>
        <taxon>Bacteria</taxon>
        <taxon>Bacillati</taxon>
        <taxon>Bacillota</taxon>
        <taxon>Bacilli</taxon>
        <taxon>Bacillales</taxon>
        <taxon>Paenibacillaceae</taxon>
        <taxon>Paenibacillus</taxon>
    </lineage>
</organism>
<dbReference type="EMBL" id="JBHIRY010000001">
    <property type="protein sequence ID" value="MFB5759105.1"/>
    <property type="molecule type" value="Genomic_DNA"/>
</dbReference>
<name>A0ABV5BUY8_9BACL</name>
<sequence>MAKQKKLVLNEGNINDIDKEYDTLTKITFNDGAYTEIYKKFKPEKVDVMLNDFASFIQDYEKHGGSVNNDKEFVKYLYLFIVQHFSTLVQGLPSEFASRLNLLDKLTNNRYVLGLEEHFDKDELQYVYTTIFKKIEALQKMSEVDKELKNQMREKIESMELENEDIIKKIMLGEDVADEQAVH</sequence>
<gene>
    <name evidence="2" type="ORF">ACE5LO_01730</name>
</gene>
<accession>A0ABV5BUY8</accession>
<evidence type="ECO:0000313" key="3">
    <source>
        <dbReference type="Proteomes" id="UP001580430"/>
    </source>
</evidence>
<comment type="caution">
    <text evidence="2">The sequence shown here is derived from an EMBL/GenBank/DDBJ whole genome shotgun (WGS) entry which is preliminary data.</text>
</comment>
<evidence type="ECO:0000313" key="2">
    <source>
        <dbReference type="EMBL" id="MFB5759105.1"/>
    </source>
</evidence>
<keyword evidence="3" id="KW-1185">Reference proteome</keyword>
<feature type="coiled-coil region" evidence="1">
    <location>
        <begin position="134"/>
        <end position="169"/>
    </location>
</feature>
<protein>
    <submittedName>
        <fullName evidence="2">Uncharacterized protein</fullName>
    </submittedName>
</protein>